<keyword evidence="2" id="KW-1133">Transmembrane helix</keyword>
<dbReference type="PANTHER" id="PTHR40940:SF1">
    <property type="entry name" value="PROTEIN BATD"/>
    <property type="match status" value="1"/>
</dbReference>
<sequence length="555" mass="59137">MMRRLFLMFAIALAAVATAQAETRAWVDGGRGSVGEELVLNIETDQATAAPDLSPLMRDFTLADQSSSRSVQWVNGSVKAKTTYAIALVPRREGQVTIPAIRVGNEFSRPVVVQVSAAGAGSQPASQDRSVAFFETLVDDTQPYVQQSVGLTVRFNYTDAIASGSFGIDTPDGASMQQVGQDRFSARIVGGREYKVAERQYVLVPERSGRLVIPAPQFQGRSNGDLFGAFFGGGGEPVRIGGQARVLDVQAQPAHAPQPWLPLRDLRLRYAGAAQAARTGEAATLTVEAVAEGATQAQMPELPAPSVPGAQVFADTPQFDETFVDGVPRVKATRRFSIVPSRPGNLRVPGMRLSWWDVRADAAKVASLPDLTLAVAPGGGMSTAGLPPAQDSSAPESEDAATLPPRVPAQVWPWLAAGFALLWLLTLLWALSRRRHPAPVRALPLGASAETDAVVAPWYAASDLKRALDTGTLDEIGGVLRGMHAPPLADLDAVLAELAEPSQREAVEQLRRARWADGDGPLARAALRTAFRNGPVWRAAKVAKPGPLPPLYPER</sequence>
<accession>A0A941AWF2</accession>
<evidence type="ECO:0000313" key="5">
    <source>
        <dbReference type="Proteomes" id="UP000673447"/>
    </source>
</evidence>
<evidence type="ECO:0000313" key="4">
    <source>
        <dbReference type="EMBL" id="MBP3984408.1"/>
    </source>
</evidence>
<organism evidence="4 5">
    <name type="scientific">Pseudoxanthomonas helianthi</name>
    <dbReference type="NCBI Taxonomy" id="1453541"/>
    <lineage>
        <taxon>Bacteria</taxon>
        <taxon>Pseudomonadati</taxon>
        <taxon>Pseudomonadota</taxon>
        <taxon>Gammaproteobacteria</taxon>
        <taxon>Lysobacterales</taxon>
        <taxon>Lysobacteraceae</taxon>
        <taxon>Pseudoxanthomonas</taxon>
    </lineage>
</organism>
<gene>
    <name evidence="4" type="ORF">J5837_08190</name>
</gene>
<dbReference type="Pfam" id="PF13584">
    <property type="entry name" value="BatD"/>
    <property type="match status" value="1"/>
</dbReference>
<dbReference type="InterPro" id="IPR025738">
    <property type="entry name" value="BatD"/>
</dbReference>
<name>A0A941AWF2_9GAMM</name>
<feature type="transmembrane region" description="Helical" evidence="2">
    <location>
        <begin position="411"/>
        <end position="431"/>
    </location>
</feature>
<feature type="region of interest" description="Disordered" evidence="1">
    <location>
        <begin position="382"/>
        <end position="402"/>
    </location>
</feature>
<keyword evidence="2" id="KW-0472">Membrane</keyword>
<keyword evidence="2" id="KW-0812">Transmembrane</keyword>
<dbReference type="PANTHER" id="PTHR40940">
    <property type="entry name" value="PROTEIN BATD-RELATED"/>
    <property type="match status" value="1"/>
</dbReference>
<protein>
    <submittedName>
        <fullName evidence="4">BatD family protein</fullName>
    </submittedName>
</protein>
<reference evidence="4" key="2">
    <citation type="submission" date="2021-03" db="EMBL/GenBank/DDBJ databases">
        <authorList>
            <person name="Cao W."/>
        </authorList>
    </citation>
    <scope>NUCLEOTIDE SEQUENCE</scope>
    <source>
        <strain evidence="4">110414</strain>
    </source>
</reference>
<dbReference type="AlphaFoldDB" id="A0A941AWF2"/>
<keyword evidence="3" id="KW-0732">Signal</keyword>
<evidence type="ECO:0000256" key="3">
    <source>
        <dbReference type="SAM" id="SignalP"/>
    </source>
</evidence>
<feature type="chain" id="PRO_5036704493" evidence="3">
    <location>
        <begin position="22"/>
        <end position="555"/>
    </location>
</feature>
<proteinExistence type="predicted"/>
<feature type="signal peptide" evidence="3">
    <location>
        <begin position="1"/>
        <end position="21"/>
    </location>
</feature>
<evidence type="ECO:0000256" key="1">
    <source>
        <dbReference type="SAM" id="MobiDB-lite"/>
    </source>
</evidence>
<keyword evidence="5" id="KW-1185">Reference proteome</keyword>
<reference evidence="4" key="1">
    <citation type="journal article" date="2016" name="Int. J. Syst. Evol. Microbiol.">
        <title>Pseudoxanthomonas helianthi sp. nov., isolated from roots of Jerusalem artichoke (Helianthus tuberosus).</title>
        <authorList>
            <person name="Kittiwongwattana C."/>
            <person name="Thawai C."/>
        </authorList>
    </citation>
    <scope>NUCLEOTIDE SEQUENCE</scope>
    <source>
        <strain evidence="4">110414</strain>
    </source>
</reference>
<evidence type="ECO:0000256" key="2">
    <source>
        <dbReference type="SAM" id="Phobius"/>
    </source>
</evidence>
<dbReference type="EMBL" id="JAGKTC010000002">
    <property type="protein sequence ID" value="MBP3984408.1"/>
    <property type="molecule type" value="Genomic_DNA"/>
</dbReference>
<comment type="caution">
    <text evidence="4">The sequence shown here is derived from an EMBL/GenBank/DDBJ whole genome shotgun (WGS) entry which is preliminary data.</text>
</comment>
<dbReference type="Proteomes" id="UP000673447">
    <property type="component" value="Unassembled WGS sequence"/>
</dbReference>